<organism evidence="3 4">
    <name type="scientific">Lupinus luteus</name>
    <name type="common">European yellow lupine</name>
    <dbReference type="NCBI Taxonomy" id="3873"/>
    <lineage>
        <taxon>Eukaryota</taxon>
        <taxon>Viridiplantae</taxon>
        <taxon>Streptophyta</taxon>
        <taxon>Embryophyta</taxon>
        <taxon>Tracheophyta</taxon>
        <taxon>Spermatophyta</taxon>
        <taxon>Magnoliopsida</taxon>
        <taxon>eudicotyledons</taxon>
        <taxon>Gunneridae</taxon>
        <taxon>Pentapetalae</taxon>
        <taxon>rosids</taxon>
        <taxon>fabids</taxon>
        <taxon>Fabales</taxon>
        <taxon>Fabaceae</taxon>
        <taxon>Papilionoideae</taxon>
        <taxon>50 kb inversion clade</taxon>
        <taxon>genistoids sensu lato</taxon>
        <taxon>core genistoids</taxon>
        <taxon>Genisteae</taxon>
        <taxon>Lupinus</taxon>
    </lineage>
</organism>
<name>A0AAV1VWH3_LUPLU</name>
<evidence type="ECO:0000256" key="1">
    <source>
        <dbReference type="SAM" id="MobiDB-lite"/>
    </source>
</evidence>
<dbReference type="Proteomes" id="UP001497480">
    <property type="component" value="Unassembled WGS sequence"/>
</dbReference>
<dbReference type="AlphaFoldDB" id="A0AAV1VWH3"/>
<keyword evidence="2" id="KW-1133">Transmembrane helix</keyword>
<accession>A0AAV1VWH3</accession>
<comment type="caution">
    <text evidence="3">The sequence shown here is derived from an EMBL/GenBank/DDBJ whole genome shotgun (WGS) entry which is preliminary data.</text>
</comment>
<feature type="region of interest" description="Disordered" evidence="1">
    <location>
        <begin position="1"/>
        <end position="32"/>
    </location>
</feature>
<keyword evidence="2" id="KW-0812">Transmembrane</keyword>
<feature type="transmembrane region" description="Helical" evidence="2">
    <location>
        <begin position="62"/>
        <end position="81"/>
    </location>
</feature>
<keyword evidence="2" id="KW-0472">Membrane</keyword>
<keyword evidence="4" id="KW-1185">Reference proteome</keyword>
<reference evidence="3 4" key="1">
    <citation type="submission" date="2024-03" db="EMBL/GenBank/DDBJ databases">
        <authorList>
            <person name="Martinez-Hernandez J."/>
        </authorList>
    </citation>
    <scope>NUCLEOTIDE SEQUENCE [LARGE SCALE GENOMIC DNA]</scope>
</reference>
<protein>
    <submittedName>
        <fullName evidence="3">Uncharacterized protein</fullName>
    </submittedName>
</protein>
<dbReference type="EMBL" id="CAXHTB010000002">
    <property type="protein sequence ID" value="CAL0301201.1"/>
    <property type="molecule type" value="Genomic_DNA"/>
</dbReference>
<evidence type="ECO:0000313" key="4">
    <source>
        <dbReference type="Proteomes" id="UP001497480"/>
    </source>
</evidence>
<sequence>MDQPPQKHNGEKPAPAPQRLHQSDADEDDENVKQLDECSALYLLMQNCIVESNRNWKECQKGMYYSLYLFCVISNVFSFLLENQCTRPHLTKETVFRI</sequence>
<evidence type="ECO:0000256" key="2">
    <source>
        <dbReference type="SAM" id="Phobius"/>
    </source>
</evidence>
<evidence type="ECO:0000313" key="3">
    <source>
        <dbReference type="EMBL" id="CAL0301201.1"/>
    </source>
</evidence>
<proteinExistence type="predicted"/>
<dbReference type="PANTHER" id="PTHR48236">
    <property type="entry name" value="COX19-LIKE CHCH FAMILY PROTEIN"/>
    <property type="match status" value="1"/>
</dbReference>
<dbReference type="PANTHER" id="PTHR48236:SF1">
    <property type="entry name" value="COX19-LIKE CHCH FAMILY PROTEIN"/>
    <property type="match status" value="1"/>
</dbReference>
<gene>
    <name evidence="3" type="ORF">LLUT_LOCUS2261</name>
</gene>